<keyword evidence="1" id="KW-1133">Transmembrane helix</keyword>
<accession>A0ABP0JT80</accession>
<keyword evidence="1" id="KW-0472">Membrane</keyword>
<evidence type="ECO:0000313" key="2">
    <source>
        <dbReference type="EMBL" id="CAK9017665.1"/>
    </source>
</evidence>
<comment type="caution">
    <text evidence="2">The sequence shown here is derived from an EMBL/GenBank/DDBJ whole genome shotgun (WGS) entry which is preliminary data.</text>
</comment>
<organism evidence="2 3">
    <name type="scientific">Durusdinium trenchii</name>
    <dbReference type="NCBI Taxonomy" id="1381693"/>
    <lineage>
        <taxon>Eukaryota</taxon>
        <taxon>Sar</taxon>
        <taxon>Alveolata</taxon>
        <taxon>Dinophyceae</taxon>
        <taxon>Suessiales</taxon>
        <taxon>Symbiodiniaceae</taxon>
        <taxon>Durusdinium</taxon>
    </lineage>
</organism>
<name>A0ABP0JT80_9DINO</name>
<keyword evidence="1" id="KW-0812">Transmembrane</keyword>
<feature type="transmembrane region" description="Helical" evidence="1">
    <location>
        <begin position="32"/>
        <end position="54"/>
    </location>
</feature>
<gene>
    <name evidence="2" type="ORF">CCMP2556_LOCUS12961</name>
</gene>
<evidence type="ECO:0000256" key="1">
    <source>
        <dbReference type="SAM" id="Phobius"/>
    </source>
</evidence>
<proteinExistence type="predicted"/>
<reference evidence="2 3" key="1">
    <citation type="submission" date="2024-02" db="EMBL/GenBank/DDBJ databases">
        <authorList>
            <person name="Chen Y."/>
            <person name="Shah S."/>
            <person name="Dougan E. K."/>
            <person name="Thang M."/>
            <person name="Chan C."/>
        </authorList>
    </citation>
    <scope>NUCLEOTIDE SEQUENCE [LARGE SCALE GENOMIC DNA]</scope>
</reference>
<protein>
    <submittedName>
        <fullName evidence="2">Uncharacterized protein</fullName>
    </submittedName>
</protein>
<sequence>MLMACSFLSISVEMFFRCIYLRRLAVRHDWSIIWWMSGLFVIVALYCGSLHWFLSWPLELIIPMASLNLDLLLVYLAGATNYVDRNARWRTCACGHSEKGWLLALALNFVHHQRVQFGKLNQPIPSSGKQKWSAIFCIATILQEAPGHW</sequence>
<dbReference type="EMBL" id="CAXAMN010006457">
    <property type="protein sequence ID" value="CAK9017665.1"/>
    <property type="molecule type" value="Genomic_DNA"/>
</dbReference>
<feature type="non-terminal residue" evidence="2">
    <location>
        <position position="149"/>
    </location>
</feature>
<evidence type="ECO:0000313" key="3">
    <source>
        <dbReference type="Proteomes" id="UP001642484"/>
    </source>
</evidence>
<feature type="transmembrane region" description="Helical" evidence="1">
    <location>
        <begin position="60"/>
        <end position="80"/>
    </location>
</feature>
<dbReference type="Proteomes" id="UP001642484">
    <property type="component" value="Unassembled WGS sequence"/>
</dbReference>
<keyword evidence="3" id="KW-1185">Reference proteome</keyword>